<evidence type="ECO:0000313" key="9">
    <source>
        <dbReference type="EMBL" id="PYD56767.1"/>
    </source>
</evidence>
<sequence>MQLEHVVASHGGTDILRGTSLSIERGEIVSLIGPSGSGKSTTLRAAIGLMPVSSGRITVEGHALDANDPESLRRIRAGMAMVFQHFGLFDHMSVLANLMLAPVKAQGRNRMEARDEALSLLRTLDLEGIGDRRPTRLSGGQKQRVAIARALMLRPRTLLLDEPTSALDPGRLGIVLDLYRHLAARGTTIIQVSHNMEAVAAVSDRIVLMEAGRVAAMACGPHAADANEAVTRFMRHDVKA</sequence>
<evidence type="ECO:0000256" key="4">
    <source>
        <dbReference type="ARBA" id="ARBA00022475"/>
    </source>
</evidence>
<dbReference type="SMART" id="SM00382">
    <property type="entry name" value="AAA"/>
    <property type="match status" value="1"/>
</dbReference>
<dbReference type="InterPro" id="IPR003593">
    <property type="entry name" value="AAA+_ATPase"/>
</dbReference>
<organism evidence="9 10">
    <name type="scientific">Komagataeibacter xylinus</name>
    <name type="common">Gluconacetobacter xylinus</name>
    <dbReference type="NCBI Taxonomy" id="28448"/>
    <lineage>
        <taxon>Bacteria</taxon>
        <taxon>Pseudomonadati</taxon>
        <taxon>Pseudomonadota</taxon>
        <taxon>Alphaproteobacteria</taxon>
        <taxon>Acetobacterales</taxon>
        <taxon>Acetobacteraceae</taxon>
        <taxon>Komagataeibacter</taxon>
    </lineage>
</organism>
<evidence type="ECO:0000256" key="2">
    <source>
        <dbReference type="ARBA" id="ARBA00005417"/>
    </source>
</evidence>
<comment type="caution">
    <text evidence="9">The sequence shown here is derived from an EMBL/GenBank/DDBJ whole genome shotgun (WGS) entry which is preliminary data.</text>
</comment>
<keyword evidence="4" id="KW-1003">Cell membrane</keyword>
<dbReference type="GO" id="GO:0005886">
    <property type="term" value="C:plasma membrane"/>
    <property type="evidence" value="ECO:0007669"/>
    <property type="project" value="UniProtKB-SubCell"/>
</dbReference>
<dbReference type="GO" id="GO:0005524">
    <property type="term" value="F:ATP binding"/>
    <property type="evidence" value="ECO:0007669"/>
    <property type="project" value="UniProtKB-KW"/>
</dbReference>
<feature type="domain" description="ABC transporter" evidence="8">
    <location>
        <begin position="1"/>
        <end position="236"/>
    </location>
</feature>
<proteinExistence type="inferred from homology"/>
<dbReference type="PROSITE" id="PS00211">
    <property type="entry name" value="ABC_TRANSPORTER_1"/>
    <property type="match status" value="1"/>
</dbReference>
<dbReference type="OrthoDB" id="9775250at2"/>
<reference evidence="9 10" key="1">
    <citation type="submission" date="2017-07" db="EMBL/GenBank/DDBJ databases">
        <title>A draft genome sequence of Komagataeibacter xylinus LMG 1515.</title>
        <authorList>
            <person name="Skraban J."/>
            <person name="Cleenwerck I."/>
            <person name="Vandamme P."/>
            <person name="Trcek J."/>
        </authorList>
    </citation>
    <scope>NUCLEOTIDE SEQUENCE [LARGE SCALE GENOMIC DNA]</scope>
    <source>
        <strain evidence="9 10">LMG 1515</strain>
    </source>
</reference>
<dbReference type="STRING" id="1220579.GCA_001571345_01870"/>
<keyword evidence="10" id="KW-1185">Reference proteome</keyword>
<gene>
    <name evidence="9" type="ORF">CFR75_09315</name>
</gene>
<dbReference type="Pfam" id="PF00005">
    <property type="entry name" value="ABC_tran"/>
    <property type="match status" value="1"/>
</dbReference>
<evidence type="ECO:0000313" key="10">
    <source>
        <dbReference type="Proteomes" id="UP000248257"/>
    </source>
</evidence>
<dbReference type="PROSITE" id="PS50893">
    <property type="entry name" value="ABC_TRANSPORTER_2"/>
    <property type="match status" value="1"/>
</dbReference>
<name>A0A318PHY1_KOMXY</name>
<evidence type="ECO:0000256" key="6">
    <source>
        <dbReference type="ARBA" id="ARBA00022840"/>
    </source>
</evidence>
<dbReference type="PANTHER" id="PTHR43166:SF9">
    <property type="entry name" value="GLUTAMATE_ASPARTATE IMPORT ATP-BINDING PROTEIN GLTL"/>
    <property type="match status" value="1"/>
</dbReference>
<protein>
    <submittedName>
        <fullName evidence="9">ABC transporter ATP-binding protein</fullName>
    </submittedName>
</protein>
<dbReference type="Gene3D" id="3.40.50.300">
    <property type="entry name" value="P-loop containing nucleotide triphosphate hydrolases"/>
    <property type="match status" value="1"/>
</dbReference>
<dbReference type="PANTHER" id="PTHR43166">
    <property type="entry name" value="AMINO ACID IMPORT ATP-BINDING PROTEIN"/>
    <property type="match status" value="1"/>
</dbReference>
<dbReference type="AlphaFoldDB" id="A0A318PHY1"/>
<comment type="subcellular location">
    <subcellularLocation>
        <location evidence="1">Cell membrane</location>
        <topology evidence="1">Peripheral membrane protein</topology>
    </subcellularLocation>
</comment>
<evidence type="ECO:0000256" key="7">
    <source>
        <dbReference type="ARBA" id="ARBA00023136"/>
    </source>
</evidence>
<accession>A0A318PHY1</accession>
<keyword evidence="5" id="KW-0547">Nucleotide-binding</keyword>
<evidence type="ECO:0000256" key="5">
    <source>
        <dbReference type="ARBA" id="ARBA00022741"/>
    </source>
</evidence>
<dbReference type="SUPFAM" id="SSF52540">
    <property type="entry name" value="P-loop containing nucleoside triphosphate hydrolases"/>
    <property type="match status" value="1"/>
</dbReference>
<comment type="similarity">
    <text evidence="2">Belongs to the ABC transporter superfamily.</text>
</comment>
<evidence type="ECO:0000259" key="8">
    <source>
        <dbReference type="PROSITE" id="PS50893"/>
    </source>
</evidence>
<evidence type="ECO:0000256" key="1">
    <source>
        <dbReference type="ARBA" id="ARBA00004202"/>
    </source>
</evidence>
<dbReference type="InterPro" id="IPR017871">
    <property type="entry name" value="ABC_transporter-like_CS"/>
</dbReference>
<dbReference type="InterPro" id="IPR027417">
    <property type="entry name" value="P-loop_NTPase"/>
</dbReference>
<dbReference type="InterPro" id="IPR003439">
    <property type="entry name" value="ABC_transporter-like_ATP-bd"/>
</dbReference>
<dbReference type="InterPro" id="IPR050086">
    <property type="entry name" value="MetN_ABC_transporter-like"/>
</dbReference>
<dbReference type="EMBL" id="NKUC01000017">
    <property type="protein sequence ID" value="PYD56767.1"/>
    <property type="molecule type" value="Genomic_DNA"/>
</dbReference>
<dbReference type="GO" id="GO:0016887">
    <property type="term" value="F:ATP hydrolysis activity"/>
    <property type="evidence" value="ECO:0007669"/>
    <property type="project" value="InterPro"/>
</dbReference>
<dbReference type="Proteomes" id="UP000248257">
    <property type="component" value="Unassembled WGS sequence"/>
</dbReference>
<keyword evidence="6 9" id="KW-0067">ATP-binding</keyword>
<keyword evidence="3" id="KW-0813">Transport</keyword>
<evidence type="ECO:0000256" key="3">
    <source>
        <dbReference type="ARBA" id="ARBA00022448"/>
    </source>
</evidence>
<keyword evidence="7" id="KW-0472">Membrane</keyword>